<dbReference type="SUPFAM" id="SSF141371">
    <property type="entry name" value="PilZ domain-like"/>
    <property type="match status" value="1"/>
</dbReference>
<dbReference type="InterPro" id="IPR018712">
    <property type="entry name" value="Tle1-like_cat"/>
</dbReference>
<dbReference type="PANTHER" id="PTHR33840">
    <property type="match status" value="1"/>
</dbReference>
<protein>
    <recommendedName>
        <fullName evidence="5">DUF2235 domain-containing protein</fullName>
    </recommendedName>
</protein>
<dbReference type="InterPro" id="IPR009875">
    <property type="entry name" value="PilZ_domain"/>
</dbReference>
<dbReference type="Gene3D" id="2.40.10.220">
    <property type="entry name" value="predicted glycosyltransferase like domains"/>
    <property type="match status" value="1"/>
</dbReference>
<keyword evidence="4" id="KW-1185">Reference proteome</keyword>
<evidence type="ECO:0008006" key="5">
    <source>
        <dbReference type="Google" id="ProtNLM"/>
    </source>
</evidence>
<evidence type="ECO:0000313" key="4">
    <source>
        <dbReference type="Proteomes" id="UP000257039"/>
    </source>
</evidence>
<accession>A0A4P9VKI3</accession>
<proteinExistence type="predicted"/>
<sequence>MFFQISVVWIFPAKVIFMKKRLIIFCDGTWNSPDQIDEKTKRICTTNVVKLMRAVQPIAYSGPDFCIQTPQISYYDPGIGTEGIVEKYVGGATGYGISANILQAYRFLANNYQSGDEIFCFGFSRGAYTVRALCGFMGLMGLISPKDLDLLPRAYRYYRMSPEQRYLSPEHEFYLSLKESSIENFCIRFLGVWDSVGAMGVPTPMLQKLSQRWVGFFDVKLGHYIQTARQALAIDERRGAFAPDLWVNTSAELAQYQDIQQVWFSGVHSNIGGGYEKNYLSDQTLLWMMGEAGDCGLQFNAEYVAQILAYTQQIELQSESEQIIIPNNYSLPYKMIDALSLRRGERAIGGRQRIANDLLPAVNESVHPSVAEVMRINESYRPENLLKALDVGDLEYLSHERRHSPRIACYEPAELDVGQEKTQCLIVNQSTGGAGVSCKQPLRMGQLIHLSQKWKTITGQVVWAKDDYIGIKYAA</sequence>
<name>A0A4P9VKI3_9GAMM</name>
<evidence type="ECO:0000313" key="3">
    <source>
        <dbReference type="EMBL" id="RDH42322.1"/>
    </source>
</evidence>
<dbReference type="EMBL" id="NDXW01000001">
    <property type="protein sequence ID" value="RDH42322.1"/>
    <property type="molecule type" value="Genomic_DNA"/>
</dbReference>
<evidence type="ECO:0000259" key="2">
    <source>
        <dbReference type="Pfam" id="PF09994"/>
    </source>
</evidence>
<organism evidence="3 4">
    <name type="scientific">Zooshikella ganghwensis</name>
    <dbReference type="NCBI Taxonomy" id="202772"/>
    <lineage>
        <taxon>Bacteria</taxon>
        <taxon>Pseudomonadati</taxon>
        <taxon>Pseudomonadota</taxon>
        <taxon>Gammaproteobacteria</taxon>
        <taxon>Oceanospirillales</taxon>
        <taxon>Zooshikellaceae</taxon>
        <taxon>Zooshikella</taxon>
    </lineage>
</organism>
<feature type="domain" description="T6SS Phospholipase effector Tle1-like catalytic" evidence="2">
    <location>
        <begin position="20"/>
        <end position="290"/>
    </location>
</feature>
<feature type="domain" description="PilZ" evidence="1">
    <location>
        <begin position="400"/>
        <end position="473"/>
    </location>
</feature>
<dbReference type="Proteomes" id="UP000257039">
    <property type="component" value="Unassembled WGS sequence"/>
</dbReference>
<comment type="caution">
    <text evidence="3">The sequence shown here is derived from an EMBL/GenBank/DDBJ whole genome shotgun (WGS) entry which is preliminary data.</text>
</comment>
<evidence type="ECO:0000259" key="1">
    <source>
        <dbReference type="Pfam" id="PF07238"/>
    </source>
</evidence>
<reference evidence="3 4" key="1">
    <citation type="submission" date="2017-04" db="EMBL/GenBank/DDBJ databases">
        <title>Draft genome sequence of Zooshikella ganghwensis VG4 isolated from Red Sea sediments.</title>
        <authorList>
            <person name="Rehman Z."/>
            <person name="Alam I."/>
            <person name="Kamau A."/>
            <person name="Bajic V."/>
            <person name="Leiknes T."/>
        </authorList>
    </citation>
    <scope>NUCLEOTIDE SEQUENCE [LARGE SCALE GENOMIC DNA]</scope>
    <source>
        <strain evidence="3 4">VG4</strain>
    </source>
</reference>
<gene>
    <name evidence="3" type="ORF">B9G39_02065</name>
</gene>
<dbReference type="AlphaFoldDB" id="A0A4P9VKI3"/>
<dbReference type="Pfam" id="PF09994">
    <property type="entry name" value="T6SS_Tle1-like_cat"/>
    <property type="match status" value="1"/>
</dbReference>
<dbReference type="GO" id="GO:0035438">
    <property type="term" value="F:cyclic-di-GMP binding"/>
    <property type="evidence" value="ECO:0007669"/>
    <property type="project" value="InterPro"/>
</dbReference>
<dbReference type="PANTHER" id="PTHR33840:SF1">
    <property type="entry name" value="TLE1 PHOSPHOLIPASE DOMAIN-CONTAINING PROTEIN"/>
    <property type="match status" value="1"/>
</dbReference>
<dbReference type="Pfam" id="PF07238">
    <property type="entry name" value="PilZ"/>
    <property type="match status" value="1"/>
</dbReference>